<keyword evidence="2" id="KW-1185">Reference proteome</keyword>
<accession>A0A0C2TU78</accession>
<dbReference type="Proteomes" id="UP000054549">
    <property type="component" value="Unassembled WGS sequence"/>
</dbReference>
<evidence type="ECO:0000313" key="1">
    <source>
        <dbReference type="EMBL" id="KIL70864.1"/>
    </source>
</evidence>
<name>A0A0C2TU78_AMAMK</name>
<dbReference type="AlphaFoldDB" id="A0A0C2TU78"/>
<gene>
    <name evidence="1" type="ORF">M378DRAFT_496318</name>
</gene>
<protein>
    <submittedName>
        <fullName evidence="1">Uncharacterized protein</fullName>
    </submittedName>
</protein>
<reference evidence="1 2" key="1">
    <citation type="submission" date="2014-04" db="EMBL/GenBank/DDBJ databases">
        <title>Evolutionary Origins and Diversification of the Mycorrhizal Mutualists.</title>
        <authorList>
            <consortium name="DOE Joint Genome Institute"/>
            <consortium name="Mycorrhizal Genomics Consortium"/>
            <person name="Kohler A."/>
            <person name="Kuo A."/>
            <person name="Nagy L.G."/>
            <person name="Floudas D."/>
            <person name="Copeland A."/>
            <person name="Barry K.W."/>
            <person name="Cichocki N."/>
            <person name="Veneault-Fourrey C."/>
            <person name="LaButti K."/>
            <person name="Lindquist E.A."/>
            <person name="Lipzen A."/>
            <person name="Lundell T."/>
            <person name="Morin E."/>
            <person name="Murat C."/>
            <person name="Riley R."/>
            <person name="Ohm R."/>
            <person name="Sun H."/>
            <person name="Tunlid A."/>
            <person name="Henrissat B."/>
            <person name="Grigoriev I.V."/>
            <person name="Hibbett D.S."/>
            <person name="Martin F."/>
        </authorList>
    </citation>
    <scope>NUCLEOTIDE SEQUENCE [LARGE SCALE GENOMIC DNA]</scope>
    <source>
        <strain evidence="1 2">Koide BX008</strain>
    </source>
</reference>
<dbReference type="InParanoid" id="A0A0C2TU78"/>
<organism evidence="1 2">
    <name type="scientific">Amanita muscaria (strain Koide BX008)</name>
    <dbReference type="NCBI Taxonomy" id="946122"/>
    <lineage>
        <taxon>Eukaryota</taxon>
        <taxon>Fungi</taxon>
        <taxon>Dikarya</taxon>
        <taxon>Basidiomycota</taxon>
        <taxon>Agaricomycotina</taxon>
        <taxon>Agaricomycetes</taxon>
        <taxon>Agaricomycetidae</taxon>
        <taxon>Agaricales</taxon>
        <taxon>Pluteineae</taxon>
        <taxon>Amanitaceae</taxon>
        <taxon>Amanita</taxon>
    </lineage>
</organism>
<proteinExistence type="predicted"/>
<evidence type="ECO:0000313" key="2">
    <source>
        <dbReference type="Proteomes" id="UP000054549"/>
    </source>
</evidence>
<dbReference type="EMBL" id="KN818223">
    <property type="protein sequence ID" value="KIL70864.1"/>
    <property type="molecule type" value="Genomic_DNA"/>
</dbReference>
<sequence>MVPICVEHIGIRQYGNTSFRYFAAFIVTGTDWTFFQCDREWQPPSTRCSSTRQI</sequence>
<dbReference type="HOGENOM" id="CLU_3049828_0_0_1"/>